<evidence type="ECO:0000313" key="2">
    <source>
        <dbReference type="Proteomes" id="UP001497482"/>
    </source>
</evidence>
<proteinExistence type="predicted"/>
<accession>A0AAV2JVM6</accession>
<dbReference type="Proteomes" id="UP001497482">
    <property type="component" value="Chromosome 14"/>
</dbReference>
<dbReference type="AlphaFoldDB" id="A0AAV2JVM6"/>
<reference evidence="1 2" key="1">
    <citation type="submission" date="2024-04" db="EMBL/GenBank/DDBJ databases">
        <authorList>
            <person name="Waldvogel A.-M."/>
            <person name="Schoenle A."/>
        </authorList>
    </citation>
    <scope>NUCLEOTIDE SEQUENCE [LARGE SCALE GENOMIC DNA]</scope>
</reference>
<sequence>MDAGDASSGEMRSTTTEHRAVALNHTGLNVVPQASPVPGLCALWTLQRKRLRGYEGVNVNGFRMCDFGIVPTPRWKRGWVVGMADKGLWMTELGDLVQLIIIIAIGCHALPLLRGPYLHPGSNQLSGEINTSRSKHGYGWDLEFVCALGAGPPLDWLHVPLQAAASAMDLPDPNRCVWWSYSGHGKMAVTRTLVMGDGVKRMMNWWWGVAGGCGTSGLSGL</sequence>
<organism evidence="1 2">
    <name type="scientific">Knipowitschia caucasica</name>
    <name type="common">Caucasian dwarf goby</name>
    <name type="synonym">Pomatoschistus caucasicus</name>
    <dbReference type="NCBI Taxonomy" id="637954"/>
    <lineage>
        <taxon>Eukaryota</taxon>
        <taxon>Metazoa</taxon>
        <taxon>Chordata</taxon>
        <taxon>Craniata</taxon>
        <taxon>Vertebrata</taxon>
        <taxon>Euteleostomi</taxon>
        <taxon>Actinopterygii</taxon>
        <taxon>Neopterygii</taxon>
        <taxon>Teleostei</taxon>
        <taxon>Neoteleostei</taxon>
        <taxon>Acanthomorphata</taxon>
        <taxon>Gobiaria</taxon>
        <taxon>Gobiiformes</taxon>
        <taxon>Gobioidei</taxon>
        <taxon>Gobiidae</taxon>
        <taxon>Gobiinae</taxon>
        <taxon>Knipowitschia</taxon>
    </lineage>
</organism>
<keyword evidence="2" id="KW-1185">Reference proteome</keyword>
<evidence type="ECO:0000313" key="1">
    <source>
        <dbReference type="EMBL" id="CAL1579795.1"/>
    </source>
</evidence>
<protein>
    <submittedName>
        <fullName evidence="1">Uncharacterized protein</fullName>
    </submittedName>
</protein>
<dbReference type="EMBL" id="OZ035836">
    <property type="protein sequence ID" value="CAL1579795.1"/>
    <property type="molecule type" value="Genomic_DNA"/>
</dbReference>
<name>A0AAV2JVM6_KNICA</name>
<gene>
    <name evidence="1" type="ORF">KC01_LOCUS10765</name>
</gene>